<dbReference type="SMART" id="SM01068">
    <property type="entry name" value="CBM_X"/>
    <property type="match status" value="1"/>
</dbReference>
<dbReference type="InterPro" id="IPR033432">
    <property type="entry name" value="GH94_catalytic"/>
</dbReference>
<dbReference type="InterPro" id="IPR052047">
    <property type="entry name" value="GH94_Enzymes"/>
</dbReference>
<dbReference type="InterPro" id="IPR011013">
    <property type="entry name" value="Gal_mutarotase_sf_dom"/>
</dbReference>
<evidence type="ECO:0000259" key="4">
    <source>
        <dbReference type="Pfam" id="PF17167"/>
    </source>
</evidence>
<dbReference type="InterPro" id="IPR037018">
    <property type="entry name" value="GH65_N"/>
</dbReference>
<dbReference type="EC" id="2.4.1.20" evidence="5"/>
<dbReference type="InterPro" id="IPR012341">
    <property type="entry name" value="6hp_glycosidase-like_sf"/>
</dbReference>
<evidence type="ECO:0000313" key="5">
    <source>
        <dbReference type="EMBL" id="MPM17655.1"/>
    </source>
</evidence>
<accession>A0A644XND4</accession>
<evidence type="ECO:0000256" key="1">
    <source>
        <dbReference type="ARBA" id="ARBA00022676"/>
    </source>
</evidence>
<keyword evidence="2 5" id="KW-0808">Transferase</keyword>
<dbReference type="GO" id="GO:0047738">
    <property type="term" value="F:cellobiose phosphorylase activity"/>
    <property type="evidence" value="ECO:0007669"/>
    <property type="project" value="UniProtKB-EC"/>
</dbReference>
<reference evidence="5" key="1">
    <citation type="submission" date="2019-08" db="EMBL/GenBank/DDBJ databases">
        <authorList>
            <person name="Kucharzyk K."/>
            <person name="Murdoch R.W."/>
            <person name="Higgins S."/>
            <person name="Loffler F."/>
        </authorList>
    </citation>
    <scope>NUCLEOTIDE SEQUENCE</scope>
</reference>
<protein>
    <submittedName>
        <fullName evidence="5">Cellobiose phosphorylase</fullName>
        <ecNumber evidence="5">2.4.1.20</ecNumber>
    </submittedName>
</protein>
<dbReference type="Gene3D" id="2.70.98.40">
    <property type="entry name" value="Glycoside hydrolase, family 65, N-terminal domain"/>
    <property type="match status" value="1"/>
</dbReference>
<dbReference type="PANTHER" id="PTHR37469">
    <property type="entry name" value="CELLOBIONIC ACID PHOSPHORYLASE-RELATED"/>
    <property type="match status" value="1"/>
</dbReference>
<dbReference type="PANTHER" id="PTHR37469:SF2">
    <property type="entry name" value="CELLOBIONIC ACID PHOSPHORYLASE"/>
    <property type="match status" value="1"/>
</dbReference>
<gene>
    <name evidence="5" type="primary">cbpA_6</name>
    <name evidence="5" type="ORF">SDC9_64052</name>
</gene>
<name>A0A644XND4_9ZZZZ</name>
<dbReference type="AlphaFoldDB" id="A0A644XND4"/>
<sequence length="807" mass="90779">MKYGYFDDANKEYVITTPATPLPWINYLGSDGFYGLISNTCGGYCFYRDAKLQRITRYRYQNAPADMGGRCYYIYEDGASWSPSFLPAKTELDRYECRHGLGYSKFLGEKNGLSAELTCFVPLKADCEIHKLTLENKSDRKRSIHVFGAVEWCLWNALDDAINFQRNLNIGEVEVEDRAIYHKSEYRERRNHYAFYAVNAKTQGFDTDRESFLGQFRGWDAPFAVEQGACTGSVASGWAPIGAHEIAVELAPGEKTTLIFQLGYAENDPQNKFTEPGVINKEKAHALMARFQTEAQADAALSELAAYWDELLARFSLSSGDEKLDRMINIWNQYQCMITFNISRSASYFESGTGRGMGFRDSCQDILGFVHMIPDRARERILDLAAVQFEDGSTYHQYQPLTKRGNADVGTGFNDDPLWLVACAAAYIRETGDDGILLEAVPFDNEAGTEQPLMEHLRRSIHYTIEHLGPHGLPLIGRADWNDCLNLNCFSTIPGESFQTCSNYESGTAESVFIAAMFVRYGREYAELCRRQGETGEEAEVLSAVSRMEQAVLDHGWDGEWFLRAYDAFSQKIGSRENTEGQIFVEPQGFCTMAGIGGEAYGKKALAAVEQYLVGDYGVELLHPCYTSYHLELGEISSYPPGYKENGSVFCHNNNWVTLAYTALNMGSKAFDIYRRTCPAYQEDASFVHRTEPYVYCQTIAGRESARYGTAKNSWLTGTAAWAFVAVSQGILGIVPEFDGLRVEPCLPHHIEGYTVRREFRKTVYEITVRRGKSDEEKGMFIDGEKNSGSLIPLCTGRKTCRVEVVL</sequence>
<keyword evidence="1 5" id="KW-0328">Glycosyltransferase</keyword>
<dbReference type="Gene3D" id="1.20.890.20">
    <property type="entry name" value="mpn423 like domain"/>
    <property type="match status" value="1"/>
</dbReference>
<dbReference type="InterPro" id="IPR008928">
    <property type="entry name" value="6-hairpin_glycosidase_sf"/>
</dbReference>
<dbReference type="Gene3D" id="1.50.10.10">
    <property type="match status" value="1"/>
</dbReference>
<dbReference type="GO" id="GO:0030246">
    <property type="term" value="F:carbohydrate binding"/>
    <property type="evidence" value="ECO:0007669"/>
    <property type="project" value="InterPro"/>
</dbReference>
<dbReference type="Gene3D" id="2.60.420.10">
    <property type="entry name" value="Maltose phosphorylase, domain 3"/>
    <property type="match status" value="1"/>
</dbReference>
<proteinExistence type="predicted"/>
<dbReference type="GO" id="GO:0005975">
    <property type="term" value="P:carbohydrate metabolic process"/>
    <property type="evidence" value="ECO:0007669"/>
    <property type="project" value="InterPro"/>
</dbReference>
<dbReference type="InterPro" id="IPR037825">
    <property type="entry name" value="GH94N_CBP"/>
</dbReference>
<organism evidence="5">
    <name type="scientific">bioreactor metagenome</name>
    <dbReference type="NCBI Taxonomy" id="1076179"/>
    <lineage>
        <taxon>unclassified sequences</taxon>
        <taxon>metagenomes</taxon>
        <taxon>ecological metagenomes</taxon>
    </lineage>
</organism>
<evidence type="ECO:0000256" key="2">
    <source>
        <dbReference type="ARBA" id="ARBA00022679"/>
    </source>
</evidence>
<comment type="caution">
    <text evidence="5">The sequence shown here is derived from an EMBL/GenBank/DDBJ whole genome shotgun (WGS) entry which is preliminary data.</text>
</comment>
<feature type="domain" description="Glycosyl hydrolase 94 supersandwich" evidence="3">
    <location>
        <begin position="11"/>
        <end position="293"/>
    </location>
</feature>
<dbReference type="InterPro" id="IPR010383">
    <property type="entry name" value="Glyco_hydrolase_94_b-supersand"/>
</dbReference>
<dbReference type="Pfam" id="PF06165">
    <property type="entry name" value="GH94_b-supersand"/>
    <property type="match status" value="1"/>
</dbReference>
<dbReference type="SUPFAM" id="SSF74650">
    <property type="entry name" value="Galactose mutarotase-like"/>
    <property type="match status" value="1"/>
</dbReference>
<dbReference type="EMBL" id="VSSQ01002837">
    <property type="protein sequence ID" value="MPM17655.1"/>
    <property type="molecule type" value="Genomic_DNA"/>
</dbReference>
<dbReference type="SUPFAM" id="SSF48208">
    <property type="entry name" value="Six-hairpin glycosidases"/>
    <property type="match status" value="1"/>
</dbReference>
<dbReference type="Pfam" id="PF17167">
    <property type="entry name" value="Glyco_hydro_94"/>
    <property type="match status" value="1"/>
</dbReference>
<dbReference type="CDD" id="cd11754">
    <property type="entry name" value="GH94N_CBP_like"/>
    <property type="match status" value="1"/>
</dbReference>
<evidence type="ECO:0000259" key="3">
    <source>
        <dbReference type="Pfam" id="PF06165"/>
    </source>
</evidence>
<feature type="domain" description="Glycosyl hydrolase 94 catalytic" evidence="4">
    <location>
        <begin position="307"/>
        <end position="733"/>
    </location>
</feature>